<dbReference type="PANTHER" id="PTHR30055">
    <property type="entry name" value="HTH-TYPE TRANSCRIPTIONAL REGULATOR RUTR"/>
    <property type="match status" value="1"/>
</dbReference>
<dbReference type="InterPro" id="IPR050109">
    <property type="entry name" value="HTH-type_TetR-like_transc_reg"/>
</dbReference>
<dbReference type="SUPFAM" id="SSF46689">
    <property type="entry name" value="Homeodomain-like"/>
    <property type="match status" value="1"/>
</dbReference>
<dbReference type="InterPro" id="IPR001647">
    <property type="entry name" value="HTH_TetR"/>
</dbReference>
<dbReference type="EMBL" id="RRAZ01000024">
    <property type="protein sequence ID" value="RRH72406.1"/>
    <property type="molecule type" value="Genomic_DNA"/>
</dbReference>
<evidence type="ECO:0000259" key="5">
    <source>
        <dbReference type="PROSITE" id="PS50977"/>
    </source>
</evidence>
<reference evidence="6 7" key="1">
    <citation type="submission" date="2018-11" db="EMBL/GenBank/DDBJ databases">
        <title>Gemmobacter sp. nov., YIM 102744-1 draft genome.</title>
        <authorList>
            <person name="Li G."/>
            <person name="Jiang Y."/>
        </authorList>
    </citation>
    <scope>NUCLEOTIDE SEQUENCE [LARGE SCALE GENOMIC DNA]</scope>
    <source>
        <strain evidence="6 7">YIM 102744-1</strain>
    </source>
</reference>
<dbReference type="Pfam" id="PF00440">
    <property type="entry name" value="TetR_N"/>
    <property type="match status" value="1"/>
</dbReference>
<evidence type="ECO:0000313" key="6">
    <source>
        <dbReference type="EMBL" id="RRH72406.1"/>
    </source>
</evidence>
<dbReference type="Proteomes" id="UP000282125">
    <property type="component" value="Unassembled WGS sequence"/>
</dbReference>
<organism evidence="6 7">
    <name type="scientific">Falsigemmobacter faecalis</name>
    <dbReference type="NCBI Taxonomy" id="2488730"/>
    <lineage>
        <taxon>Bacteria</taxon>
        <taxon>Pseudomonadati</taxon>
        <taxon>Pseudomonadota</taxon>
        <taxon>Alphaproteobacteria</taxon>
        <taxon>Rhodobacterales</taxon>
        <taxon>Paracoccaceae</taxon>
        <taxon>Falsigemmobacter</taxon>
    </lineage>
</organism>
<feature type="domain" description="HTH tetR-type" evidence="5">
    <location>
        <begin position="16"/>
        <end position="77"/>
    </location>
</feature>
<name>A0A3P3DFH0_9RHOB</name>
<dbReference type="InterPro" id="IPR009057">
    <property type="entry name" value="Homeodomain-like_sf"/>
</dbReference>
<keyword evidence="2 4" id="KW-0238">DNA-binding</keyword>
<evidence type="ECO:0000313" key="7">
    <source>
        <dbReference type="Proteomes" id="UP000282125"/>
    </source>
</evidence>
<sequence length="227" mass="24542">MSQAAFPVPDAESLSDPTPEKIKAAALKLFSSRGIDGVSVRDIVTEAGLRNGASLHYYFGSKDGLLRALVTDGARHSDGARARALAALEAGGGPKRVLDILRLLIDVETGLYGGGTGAGFGHMRFVVAMQINHRRLFTEALREVENPAYLRCLSHIRRLLPEIAEPVLNQRLILMYMMLCTALGSREAALSEPEPRRGLWGMEGILDNLARGMTAFLSAPSEEETGI</sequence>
<dbReference type="Gene3D" id="1.10.357.10">
    <property type="entry name" value="Tetracycline Repressor, domain 2"/>
    <property type="match status" value="1"/>
</dbReference>
<evidence type="ECO:0000256" key="2">
    <source>
        <dbReference type="ARBA" id="ARBA00023125"/>
    </source>
</evidence>
<dbReference type="RefSeq" id="WP_124965875.1">
    <property type="nucleotide sequence ID" value="NZ_RRAZ01000024.1"/>
</dbReference>
<dbReference type="OrthoDB" id="2356263at2"/>
<evidence type="ECO:0000256" key="1">
    <source>
        <dbReference type="ARBA" id="ARBA00023015"/>
    </source>
</evidence>
<feature type="DNA-binding region" description="H-T-H motif" evidence="4">
    <location>
        <begin position="40"/>
        <end position="59"/>
    </location>
</feature>
<dbReference type="AlphaFoldDB" id="A0A3P3DFH0"/>
<accession>A0A3P3DFH0</accession>
<keyword evidence="3" id="KW-0804">Transcription</keyword>
<keyword evidence="1" id="KW-0805">Transcription regulation</keyword>
<evidence type="ECO:0000256" key="3">
    <source>
        <dbReference type="ARBA" id="ARBA00023163"/>
    </source>
</evidence>
<dbReference type="PROSITE" id="PS50977">
    <property type="entry name" value="HTH_TETR_2"/>
    <property type="match status" value="1"/>
</dbReference>
<proteinExistence type="predicted"/>
<dbReference type="PANTHER" id="PTHR30055:SF234">
    <property type="entry name" value="HTH-TYPE TRANSCRIPTIONAL REGULATOR BETI"/>
    <property type="match status" value="1"/>
</dbReference>
<dbReference type="GO" id="GO:0003700">
    <property type="term" value="F:DNA-binding transcription factor activity"/>
    <property type="evidence" value="ECO:0007669"/>
    <property type="project" value="TreeGrafter"/>
</dbReference>
<comment type="caution">
    <text evidence="6">The sequence shown here is derived from an EMBL/GenBank/DDBJ whole genome shotgun (WGS) entry which is preliminary data.</text>
</comment>
<dbReference type="GO" id="GO:0000976">
    <property type="term" value="F:transcription cis-regulatory region binding"/>
    <property type="evidence" value="ECO:0007669"/>
    <property type="project" value="TreeGrafter"/>
</dbReference>
<evidence type="ECO:0000256" key="4">
    <source>
        <dbReference type="PROSITE-ProRule" id="PRU00335"/>
    </source>
</evidence>
<protein>
    <submittedName>
        <fullName evidence="6">TetR/AcrR family transcriptional regulator</fullName>
    </submittedName>
</protein>
<keyword evidence="7" id="KW-1185">Reference proteome</keyword>
<gene>
    <name evidence="6" type="ORF">EG244_14950</name>
</gene>